<organism evidence="1 2">
    <name type="scientific">Limosilactobacillus reuteri</name>
    <name type="common">Lactobacillus reuteri</name>
    <dbReference type="NCBI Taxonomy" id="1598"/>
    <lineage>
        <taxon>Bacteria</taxon>
        <taxon>Bacillati</taxon>
        <taxon>Bacillota</taxon>
        <taxon>Bacilli</taxon>
        <taxon>Lactobacillales</taxon>
        <taxon>Lactobacillaceae</taxon>
        <taxon>Limosilactobacillus</taxon>
    </lineage>
</organism>
<reference evidence="2" key="1">
    <citation type="submission" date="2015-10" db="EMBL/GenBank/DDBJ databases">
        <authorList>
            <person name="Crossman L.C."/>
        </authorList>
    </citation>
    <scope>NUCLEOTIDE SEQUENCE [LARGE SCALE GENOMIC DNA]</scope>
    <source>
        <strain evidence="2">20-2</strain>
    </source>
</reference>
<protein>
    <submittedName>
        <fullName evidence="1">Uncharacterized protein</fullName>
    </submittedName>
</protein>
<dbReference type="EMBL" id="LN887678">
    <property type="protein sequence ID" value="CUR42322.1"/>
    <property type="molecule type" value="Genomic_DNA"/>
</dbReference>
<sequence length="53" mass="6037">MKGFRRINGVNWLNNTVKVNVTNAGLTTMNCKTTSKLPIHWKAVRNILLLNKN</sequence>
<accession>A0A0U5K0J6</accession>
<dbReference type="AlphaFoldDB" id="A0A0U5K0J6"/>
<name>A0A0U5K0J6_LIMRT</name>
<dbReference type="Proteomes" id="UP000235484">
    <property type="component" value="Unassembled WGS sequence"/>
</dbReference>
<evidence type="ECO:0000313" key="1">
    <source>
        <dbReference type="EMBL" id="CUR42322.1"/>
    </source>
</evidence>
<gene>
    <name evidence="1" type="ORF">LRLP16767_LR202_02029</name>
</gene>
<dbReference type="RefSeq" id="WP_180977161.1">
    <property type="nucleotide sequence ID" value="NZ_LN887678.1"/>
</dbReference>
<evidence type="ECO:0000313" key="2">
    <source>
        <dbReference type="Proteomes" id="UP000235484"/>
    </source>
</evidence>
<proteinExistence type="predicted"/>